<proteinExistence type="predicted"/>
<sequence>MSTLAGYAAGFAPPAAAEPPSLQVTGTGEVPVAPDTARISLGFSARAPQAAAAYEQAAAALNQVVRALVQAGVPTEMMQTQEVALNPVYRPPEDGGAGELSGYEASATLAVTLRDLARVGAMIDLAVSAGANRVLGVQFTLRNRQPAEGAALAQAVQDAQRQAVVLAQSLGVVLGPVLQVESLPGAVPEPFLARTFAEAVPVLPGQVTVSRSVRVVYGIQLAGGP</sequence>
<keyword evidence="2" id="KW-1185">Reference proteome</keyword>
<protein>
    <submittedName>
        <fullName evidence="1">Uncharacterized protein YggE</fullName>
    </submittedName>
</protein>
<organism evidence="1 2">
    <name type="scientific">Symbiobacterium terraclitae</name>
    <dbReference type="NCBI Taxonomy" id="557451"/>
    <lineage>
        <taxon>Bacteria</taxon>
        <taxon>Bacillati</taxon>
        <taxon>Bacillota</taxon>
        <taxon>Clostridia</taxon>
        <taxon>Eubacteriales</taxon>
        <taxon>Symbiobacteriaceae</taxon>
        <taxon>Symbiobacterium</taxon>
    </lineage>
</organism>
<dbReference type="Proteomes" id="UP001519289">
    <property type="component" value="Unassembled WGS sequence"/>
</dbReference>
<dbReference type="Gene3D" id="3.30.110.170">
    <property type="entry name" value="Protein of unknown function (DUF541), domain 1"/>
    <property type="match status" value="1"/>
</dbReference>
<dbReference type="PANTHER" id="PTHR34387:SF2">
    <property type="entry name" value="SLR1258 PROTEIN"/>
    <property type="match status" value="1"/>
</dbReference>
<dbReference type="RefSeq" id="WP_209467708.1">
    <property type="nucleotide sequence ID" value="NZ_JAGGLG010000031.1"/>
</dbReference>
<name>A0ABS4JX98_9FIRM</name>
<evidence type="ECO:0000313" key="2">
    <source>
        <dbReference type="Proteomes" id="UP001519289"/>
    </source>
</evidence>
<dbReference type="InterPro" id="IPR052022">
    <property type="entry name" value="26kDa_periplasmic_antigen"/>
</dbReference>
<dbReference type="Pfam" id="PF04402">
    <property type="entry name" value="SIMPL"/>
    <property type="match status" value="1"/>
</dbReference>
<reference evidence="1 2" key="1">
    <citation type="submission" date="2021-03" db="EMBL/GenBank/DDBJ databases">
        <title>Genomic Encyclopedia of Type Strains, Phase IV (KMG-IV): sequencing the most valuable type-strain genomes for metagenomic binning, comparative biology and taxonomic classification.</title>
        <authorList>
            <person name="Goeker M."/>
        </authorList>
    </citation>
    <scope>NUCLEOTIDE SEQUENCE [LARGE SCALE GENOMIC DNA]</scope>
    <source>
        <strain evidence="1 2">DSM 27138</strain>
    </source>
</reference>
<dbReference type="Gene3D" id="3.30.70.2970">
    <property type="entry name" value="Protein of unknown function (DUF541), domain 2"/>
    <property type="match status" value="1"/>
</dbReference>
<evidence type="ECO:0000313" key="1">
    <source>
        <dbReference type="EMBL" id="MBP2019605.1"/>
    </source>
</evidence>
<dbReference type="InterPro" id="IPR007497">
    <property type="entry name" value="SIMPL/DUF541"/>
</dbReference>
<dbReference type="EMBL" id="JAGGLG010000031">
    <property type="protein sequence ID" value="MBP2019605.1"/>
    <property type="molecule type" value="Genomic_DNA"/>
</dbReference>
<accession>A0ABS4JX98</accession>
<dbReference type="PANTHER" id="PTHR34387">
    <property type="entry name" value="SLR1258 PROTEIN"/>
    <property type="match status" value="1"/>
</dbReference>
<gene>
    <name evidence="1" type="ORF">J2Z79_003047</name>
</gene>
<comment type="caution">
    <text evidence="1">The sequence shown here is derived from an EMBL/GenBank/DDBJ whole genome shotgun (WGS) entry which is preliminary data.</text>
</comment>